<keyword evidence="1" id="KW-1133">Transmembrane helix</keyword>
<evidence type="ECO:0000313" key="2">
    <source>
        <dbReference type="EMBL" id="SVC09257.1"/>
    </source>
</evidence>
<organism evidence="2">
    <name type="scientific">marine metagenome</name>
    <dbReference type="NCBI Taxonomy" id="408172"/>
    <lineage>
        <taxon>unclassified sequences</taxon>
        <taxon>metagenomes</taxon>
        <taxon>ecological metagenomes</taxon>
    </lineage>
</organism>
<dbReference type="AlphaFoldDB" id="A0A382JDC5"/>
<feature type="non-terminal residue" evidence="2">
    <location>
        <position position="1"/>
    </location>
</feature>
<proteinExistence type="predicted"/>
<name>A0A382JDC5_9ZZZZ</name>
<feature type="transmembrane region" description="Helical" evidence="1">
    <location>
        <begin position="18"/>
        <end position="37"/>
    </location>
</feature>
<keyword evidence="1" id="KW-0472">Membrane</keyword>
<gene>
    <name evidence="2" type="ORF">METZ01_LOCUS262111</name>
</gene>
<reference evidence="2" key="1">
    <citation type="submission" date="2018-05" db="EMBL/GenBank/DDBJ databases">
        <authorList>
            <person name="Lanie J.A."/>
            <person name="Ng W.-L."/>
            <person name="Kazmierczak K.M."/>
            <person name="Andrzejewski T.M."/>
            <person name="Davidsen T.M."/>
            <person name="Wayne K.J."/>
            <person name="Tettelin H."/>
            <person name="Glass J.I."/>
            <person name="Rusch D."/>
            <person name="Podicherti R."/>
            <person name="Tsui H.-C.T."/>
            <person name="Winkler M.E."/>
        </authorList>
    </citation>
    <scope>NUCLEOTIDE SEQUENCE</scope>
</reference>
<evidence type="ECO:0000256" key="1">
    <source>
        <dbReference type="SAM" id="Phobius"/>
    </source>
</evidence>
<protein>
    <submittedName>
        <fullName evidence="2">Uncharacterized protein</fullName>
    </submittedName>
</protein>
<dbReference type="EMBL" id="UINC01073120">
    <property type="protein sequence ID" value="SVC09257.1"/>
    <property type="molecule type" value="Genomic_DNA"/>
</dbReference>
<accession>A0A382JDC5</accession>
<keyword evidence="1" id="KW-0812">Transmembrane</keyword>
<sequence>CFICYSIQITMSLGKGTIALGVIGSCLILLVFTAALLSPWGGPYDSSLCGSTPKITFSEFEQENGTGIYVTKVLEVNGEGYCSLRWDHWSLYLIDDEDLTYHHVIGGSEIIDNYSGNNTLHWTEEELSFERNRSAKISNDNGTEFPIHIQNEMTGPYEDYNRTNTYPRQCLSLSEGDKIKIYGSGSEADGPAKEGWLLRIKYDPTGESVGEIKIS</sequence>